<dbReference type="AlphaFoldDB" id="X1SR76"/>
<organism evidence="1">
    <name type="scientific">marine sediment metagenome</name>
    <dbReference type="NCBI Taxonomy" id="412755"/>
    <lineage>
        <taxon>unclassified sequences</taxon>
        <taxon>metagenomes</taxon>
        <taxon>ecological metagenomes</taxon>
    </lineage>
</organism>
<evidence type="ECO:0000313" key="1">
    <source>
        <dbReference type="EMBL" id="GAI70324.1"/>
    </source>
</evidence>
<reference evidence="1" key="1">
    <citation type="journal article" date="2014" name="Front. Microbiol.">
        <title>High frequency of phylogenetically diverse reductive dehalogenase-homologous genes in deep subseafloor sedimentary metagenomes.</title>
        <authorList>
            <person name="Kawai M."/>
            <person name="Futagami T."/>
            <person name="Toyoda A."/>
            <person name="Takaki Y."/>
            <person name="Nishi S."/>
            <person name="Hori S."/>
            <person name="Arai W."/>
            <person name="Tsubouchi T."/>
            <person name="Morono Y."/>
            <person name="Uchiyama I."/>
            <person name="Ito T."/>
            <person name="Fujiyama A."/>
            <person name="Inagaki F."/>
            <person name="Takami H."/>
        </authorList>
    </citation>
    <scope>NUCLEOTIDE SEQUENCE</scope>
    <source>
        <strain evidence="1">Expedition CK06-06</strain>
    </source>
</reference>
<protein>
    <submittedName>
        <fullName evidence="1">Uncharacterized protein</fullName>
    </submittedName>
</protein>
<gene>
    <name evidence="1" type="ORF">S12H4_09254</name>
</gene>
<sequence length="147" mass="16221">MGKQKQEPATTWSGKMKEYGGGNFTFLSSDGEAIVFIVVGLPVLMKSKYQGKEGERIGCPVVTDEGYLLFVTGKRLGRKLAKHEKVFGTNAIMVVRHGVEGDVNAKYEIIVVPEPETFARLKKIASEDFEQSMIDDSIKEASEVMSN</sequence>
<accession>X1SR76</accession>
<dbReference type="EMBL" id="BARW01003718">
    <property type="protein sequence ID" value="GAI70324.1"/>
    <property type="molecule type" value="Genomic_DNA"/>
</dbReference>
<comment type="caution">
    <text evidence="1">The sequence shown here is derived from an EMBL/GenBank/DDBJ whole genome shotgun (WGS) entry which is preliminary data.</text>
</comment>
<proteinExistence type="predicted"/>
<name>X1SR76_9ZZZZ</name>